<dbReference type="SUPFAM" id="SSF53474">
    <property type="entry name" value="alpha/beta-Hydrolases"/>
    <property type="match status" value="1"/>
</dbReference>
<proteinExistence type="predicted"/>
<dbReference type="Proteomes" id="UP000624709">
    <property type="component" value="Unassembled WGS sequence"/>
</dbReference>
<dbReference type="InterPro" id="IPR000073">
    <property type="entry name" value="AB_hydrolase_1"/>
</dbReference>
<evidence type="ECO:0000313" key="3">
    <source>
        <dbReference type="EMBL" id="GIE72627.1"/>
    </source>
</evidence>
<evidence type="ECO:0000313" key="4">
    <source>
        <dbReference type="Proteomes" id="UP000624709"/>
    </source>
</evidence>
<dbReference type="RefSeq" id="WP_203830331.1">
    <property type="nucleotide sequence ID" value="NZ_BAAATY010000019.1"/>
</dbReference>
<keyword evidence="4" id="KW-1185">Reference proteome</keyword>
<organism evidence="3 4">
    <name type="scientific">Actinoplanes palleronii</name>
    <dbReference type="NCBI Taxonomy" id="113570"/>
    <lineage>
        <taxon>Bacteria</taxon>
        <taxon>Bacillati</taxon>
        <taxon>Actinomycetota</taxon>
        <taxon>Actinomycetes</taxon>
        <taxon>Micromonosporales</taxon>
        <taxon>Micromonosporaceae</taxon>
        <taxon>Actinoplanes</taxon>
    </lineage>
</organism>
<dbReference type="Pfam" id="PF12697">
    <property type="entry name" value="Abhydrolase_6"/>
    <property type="match status" value="1"/>
</dbReference>
<dbReference type="InterPro" id="IPR029058">
    <property type="entry name" value="AB_hydrolase_fold"/>
</dbReference>
<feature type="region of interest" description="Disordered" evidence="1">
    <location>
        <begin position="235"/>
        <end position="257"/>
    </location>
</feature>
<sequence length="274" mass="29749">MVEGDLVLIHGFWSSPRTWDRLVRVARADDEFGGVAIDAFGYESPIGRMPFSPARIPDYDDVAHSLASHLALRDPGRPLVIATHSQGGLILQRYLAWMAHEGRARELAIIRAVVLLACPNEGSEYLGTIRRALGFGRHPQAGQLETLVVDATDARRTFLQAIVNATSLTDHTCPIPAYVYAGRTDNVVTRASAQSVFPRVGTLPGDHFSILDPDLPGSLTYPTLKSIVGKAFTEEPAAASRPEPSPPQFDLRNSRGVQIGDGGVQNNLFLDDDT</sequence>
<accession>A0ABQ4BPS6</accession>
<dbReference type="EMBL" id="BOMS01000152">
    <property type="protein sequence ID" value="GIE72627.1"/>
    <property type="molecule type" value="Genomic_DNA"/>
</dbReference>
<evidence type="ECO:0000256" key="1">
    <source>
        <dbReference type="SAM" id="MobiDB-lite"/>
    </source>
</evidence>
<reference evidence="3 4" key="1">
    <citation type="submission" date="2021-01" db="EMBL/GenBank/DDBJ databases">
        <title>Whole genome shotgun sequence of Actinoplanes palleronii NBRC 14916.</title>
        <authorList>
            <person name="Komaki H."/>
            <person name="Tamura T."/>
        </authorList>
    </citation>
    <scope>NUCLEOTIDE SEQUENCE [LARGE SCALE GENOMIC DNA]</scope>
    <source>
        <strain evidence="3 4">NBRC 14916</strain>
    </source>
</reference>
<comment type="caution">
    <text evidence="3">The sequence shown here is derived from an EMBL/GenBank/DDBJ whole genome shotgun (WGS) entry which is preliminary data.</text>
</comment>
<gene>
    <name evidence="3" type="ORF">Apa02nite_087350</name>
</gene>
<protein>
    <recommendedName>
        <fullName evidence="2">AB hydrolase-1 domain-containing protein</fullName>
    </recommendedName>
</protein>
<evidence type="ECO:0000259" key="2">
    <source>
        <dbReference type="Pfam" id="PF12697"/>
    </source>
</evidence>
<feature type="domain" description="AB hydrolase-1" evidence="2">
    <location>
        <begin position="6"/>
        <end position="160"/>
    </location>
</feature>
<dbReference type="Gene3D" id="3.40.50.1820">
    <property type="entry name" value="alpha/beta hydrolase"/>
    <property type="match status" value="1"/>
</dbReference>
<name>A0ABQ4BPS6_9ACTN</name>